<keyword evidence="27" id="KW-1185">Reference proteome</keyword>
<dbReference type="GO" id="GO:0007417">
    <property type="term" value="P:central nervous system development"/>
    <property type="evidence" value="ECO:0007669"/>
    <property type="project" value="InterPro"/>
</dbReference>
<dbReference type="InterPro" id="IPR000742">
    <property type="entry name" value="EGF"/>
</dbReference>
<keyword evidence="10" id="KW-0106">Calcium</keyword>
<protein>
    <recommendedName>
        <fullName evidence="13">Reelin</fullName>
    </recommendedName>
</protein>
<dbReference type="GO" id="GO:0046872">
    <property type="term" value="F:metal ion binding"/>
    <property type="evidence" value="ECO:0007669"/>
    <property type="project" value="UniProtKB-KW"/>
</dbReference>
<evidence type="ECO:0000313" key="25">
    <source>
        <dbReference type="EMBL" id="CAF3689271.1"/>
    </source>
</evidence>
<evidence type="ECO:0000313" key="18">
    <source>
        <dbReference type="EMBL" id="CAF0739591.1"/>
    </source>
</evidence>
<evidence type="ECO:0000313" key="19">
    <source>
        <dbReference type="EMBL" id="CAF0772005.1"/>
    </source>
</evidence>
<dbReference type="Gene3D" id="2.60.120.260">
    <property type="entry name" value="Galactose-binding domain-like"/>
    <property type="match status" value="2"/>
</dbReference>
<evidence type="ECO:0000256" key="7">
    <source>
        <dbReference type="ARBA" id="ARBA00022801"/>
    </source>
</evidence>
<dbReference type="GO" id="GO:0006508">
    <property type="term" value="P:proteolysis"/>
    <property type="evidence" value="ECO:0007669"/>
    <property type="project" value="UniProtKB-KW"/>
</dbReference>
<keyword evidence="3" id="KW-0964">Secreted</keyword>
<dbReference type="PANTHER" id="PTHR11841">
    <property type="entry name" value="REELIN"/>
    <property type="match status" value="1"/>
</dbReference>
<dbReference type="GO" id="GO:0007155">
    <property type="term" value="P:cell adhesion"/>
    <property type="evidence" value="ECO:0007669"/>
    <property type="project" value="UniProtKB-KW"/>
</dbReference>
<dbReference type="Proteomes" id="UP000663823">
    <property type="component" value="Unassembled WGS sequence"/>
</dbReference>
<evidence type="ECO:0000256" key="15">
    <source>
        <dbReference type="ARBA" id="ARBA00046064"/>
    </source>
</evidence>
<dbReference type="EMBL" id="CAJNOU010000008">
    <property type="protein sequence ID" value="CAF0799108.1"/>
    <property type="molecule type" value="Genomic_DNA"/>
</dbReference>
<dbReference type="EMBL" id="CAJNOH010003298">
    <property type="protein sequence ID" value="CAF1331088.1"/>
    <property type="molecule type" value="Genomic_DNA"/>
</dbReference>
<comment type="subunit">
    <text evidence="14">Oligomer of disulfide-linked homodimers.</text>
</comment>
<evidence type="ECO:0000256" key="8">
    <source>
        <dbReference type="ARBA" id="ARBA00022825"/>
    </source>
</evidence>
<keyword evidence="2" id="KW-0217">Developmental protein</keyword>
<dbReference type="EMBL" id="CAJOAX010000275">
    <property type="protein sequence ID" value="CAF3555749.1"/>
    <property type="molecule type" value="Genomic_DNA"/>
</dbReference>
<proteinExistence type="inferred from homology"/>
<evidence type="ECO:0000313" key="21">
    <source>
        <dbReference type="EMBL" id="CAF1331088.1"/>
    </source>
</evidence>
<keyword evidence="8" id="KW-0720">Serine protease</keyword>
<keyword evidence="4" id="KW-0272">Extracellular matrix</keyword>
<dbReference type="EMBL" id="CAJNOO010000011">
    <property type="protein sequence ID" value="CAF0739591.1"/>
    <property type="molecule type" value="Genomic_DNA"/>
</dbReference>
<evidence type="ECO:0000256" key="1">
    <source>
        <dbReference type="ARBA" id="ARBA00004498"/>
    </source>
</evidence>
<dbReference type="Proteomes" id="UP000663836">
    <property type="component" value="Unassembled WGS sequence"/>
</dbReference>
<evidence type="ECO:0000256" key="11">
    <source>
        <dbReference type="ARBA" id="ARBA00022889"/>
    </source>
</evidence>
<dbReference type="OrthoDB" id="1924787at2759"/>
<evidence type="ECO:0000259" key="16">
    <source>
        <dbReference type="PROSITE" id="PS00022"/>
    </source>
</evidence>
<dbReference type="GO" id="GO:0001764">
    <property type="term" value="P:neuron migration"/>
    <property type="evidence" value="ECO:0007669"/>
    <property type="project" value="InterPro"/>
</dbReference>
<sequence>MAAGTQFRWSGTQAEGVRWSMNSLLVGECPEYCHDRGLCTVSGCQCSIGYSGTYCEKYIGKEPLQTWFNETFDDLSVIDISGPNLNNWIRLNGNGQIRHVCGENLNNNNTNNYFNGQALHFGADCGCGNVEAITRELNISQGTTISFAFQVTTEDNCITTTNNITVALEWTYDEGISWWRLITMYNKEHAQFFNITLPSEMINISQKRNIGGVRFRWTQVERAAHNIYWAIDNIRLE</sequence>
<comment type="function">
    <text evidence="15">Extracellular matrix serine protease secreted by pioneer neurons that plays a role in layering of neurons in the cerebral cortex and cerebellum by coordinating cell positioning during neurodevelopment. Regulates microtubule function in neurons and neuronal migration. Binding to the extracellular domains of lipoprotein receptors VLDLR and LRP8/APOER2 induces tyrosine phosphorylation of DAB1 and modulation of TAU phosphorylation. Affects migration of sympathetic preganglionic neurons in the spinal cord, where it seems to act as a barrier to neuronal migration. Enzymatic activity is important for the modulation of cell adhesion.</text>
</comment>
<feature type="domain" description="EGF-like" evidence="16 17">
    <location>
        <begin position="44"/>
        <end position="55"/>
    </location>
</feature>
<dbReference type="Pfam" id="PF21471">
    <property type="entry name" value="Reelin_subrepeat-B"/>
    <property type="match status" value="1"/>
</dbReference>
<dbReference type="PROSITE" id="PS01186">
    <property type="entry name" value="EGF_2"/>
    <property type="match status" value="1"/>
</dbReference>
<keyword evidence="5" id="KW-0645">Protease</keyword>
<evidence type="ECO:0000313" key="24">
    <source>
        <dbReference type="EMBL" id="CAF3562971.1"/>
    </source>
</evidence>
<evidence type="ECO:0000256" key="14">
    <source>
        <dbReference type="ARBA" id="ARBA00044961"/>
    </source>
</evidence>
<evidence type="ECO:0000313" key="22">
    <source>
        <dbReference type="EMBL" id="CAF1591686.1"/>
    </source>
</evidence>
<name>A0A813QS04_9BILA</name>
<evidence type="ECO:0000256" key="12">
    <source>
        <dbReference type="ARBA" id="ARBA00023773"/>
    </source>
</evidence>
<dbReference type="GO" id="GO:0070325">
    <property type="term" value="F:lipoprotein particle receptor binding"/>
    <property type="evidence" value="ECO:0007669"/>
    <property type="project" value="InterPro"/>
</dbReference>
<dbReference type="EMBL" id="CAJNOL010004619">
    <property type="protein sequence ID" value="CAF1591686.1"/>
    <property type="molecule type" value="Genomic_DNA"/>
</dbReference>
<keyword evidence="9" id="KW-0862">Zinc</keyword>
<dbReference type="EMBL" id="CAJOBD010000564">
    <property type="protein sequence ID" value="CAF3689271.1"/>
    <property type="molecule type" value="Genomic_DNA"/>
</dbReference>
<keyword evidence="11" id="KW-0130">Cell adhesion</keyword>
<accession>A0A813QS04</accession>
<dbReference type="EMBL" id="CAJOBE010000081">
    <property type="protein sequence ID" value="CAF3562971.1"/>
    <property type="molecule type" value="Genomic_DNA"/>
</dbReference>
<dbReference type="Proteomes" id="UP000663864">
    <property type="component" value="Unassembled WGS sequence"/>
</dbReference>
<evidence type="ECO:0000313" key="27">
    <source>
        <dbReference type="Proteomes" id="UP000663870"/>
    </source>
</evidence>
<dbReference type="Proteomes" id="UP000663882">
    <property type="component" value="Unassembled WGS sequence"/>
</dbReference>
<dbReference type="Proteomes" id="UP000663854">
    <property type="component" value="Unassembled WGS sequence"/>
</dbReference>
<evidence type="ECO:0000256" key="3">
    <source>
        <dbReference type="ARBA" id="ARBA00022525"/>
    </source>
</evidence>
<dbReference type="InterPro" id="IPR034968">
    <property type="entry name" value="Reelin"/>
</dbReference>
<keyword evidence="7" id="KW-0378">Hydrolase</keyword>
<reference evidence="19" key="1">
    <citation type="submission" date="2021-02" db="EMBL/GenBank/DDBJ databases">
        <authorList>
            <person name="Nowell W R."/>
        </authorList>
    </citation>
    <scope>NUCLEOTIDE SEQUENCE</scope>
</reference>
<comment type="caution">
    <text evidence="19">The sequence shown here is derived from an EMBL/GenBank/DDBJ whole genome shotgun (WGS) entry which is preliminary data.</text>
</comment>
<comment type="subcellular location">
    <subcellularLocation>
        <location evidence="1">Secreted</location>
        <location evidence="1">Extracellular space</location>
        <location evidence="1">Extracellular matrix</location>
    </subcellularLocation>
</comment>
<evidence type="ECO:0000256" key="2">
    <source>
        <dbReference type="ARBA" id="ARBA00022473"/>
    </source>
</evidence>
<dbReference type="Proteomes" id="UP000663874">
    <property type="component" value="Unassembled WGS sequence"/>
</dbReference>
<evidence type="ECO:0000259" key="17">
    <source>
        <dbReference type="PROSITE" id="PS01186"/>
    </source>
</evidence>
<dbReference type="AlphaFoldDB" id="A0A813QS04"/>
<dbReference type="GO" id="GO:0008236">
    <property type="term" value="F:serine-type peptidase activity"/>
    <property type="evidence" value="ECO:0007669"/>
    <property type="project" value="UniProtKB-KW"/>
</dbReference>
<evidence type="ECO:0000256" key="6">
    <source>
        <dbReference type="ARBA" id="ARBA00022723"/>
    </source>
</evidence>
<dbReference type="PROSITE" id="PS00022">
    <property type="entry name" value="EGF_1"/>
    <property type="match status" value="1"/>
</dbReference>
<dbReference type="InterPro" id="IPR049419">
    <property type="entry name" value="Reelin_subrepeat-B"/>
</dbReference>
<dbReference type="Proteomes" id="UP000663870">
    <property type="component" value="Unassembled WGS sequence"/>
</dbReference>
<evidence type="ECO:0000313" key="20">
    <source>
        <dbReference type="EMBL" id="CAF0799108.1"/>
    </source>
</evidence>
<evidence type="ECO:0000256" key="5">
    <source>
        <dbReference type="ARBA" id="ARBA00022670"/>
    </source>
</evidence>
<organism evidence="19 26">
    <name type="scientific">Rotaria sordida</name>
    <dbReference type="NCBI Taxonomy" id="392033"/>
    <lineage>
        <taxon>Eukaryota</taxon>
        <taxon>Metazoa</taxon>
        <taxon>Spiralia</taxon>
        <taxon>Gnathifera</taxon>
        <taxon>Rotifera</taxon>
        <taxon>Eurotatoria</taxon>
        <taxon>Bdelloidea</taxon>
        <taxon>Philodinida</taxon>
        <taxon>Philodinidae</taxon>
        <taxon>Rotaria</taxon>
    </lineage>
</organism>
<comment type="similarity">
    <text evidence="12">Belongs to the reelin family.</text>
</comment>
<dbReference type="EMBL" id="CAJNOT010000014">
    <property type="protein sequence ID" value="CAF0772005.1"/>
    <property type="molecule type" value="Genomic_DNA"/>
</dbReference>
<evidence type="ECO:0000313" key="23">
    <source>
        <dbReference type="EMBL" id="CAF3555749.1"/>
    </source>
</evidence>
<evidence type="ECO:0000256" key="10">
    <source>
        <dbReference type="ARBA" id="ARBA00022837"/>
    </source>
</evidence>
<gene>
    <name evidence="24" type="ORF">FNK824_LOCUS1549</name>
    <name evidence="25" type="ORF">JBS370_LOCUS8734</name>
    <name evidence="22" type="ORF">JXQ802_LOCUS47308</name>
    <name evidence="23" type="ORF">OTI717_LOCUS4542</name>
    <name evidence="21" type="ORF">PYM288_LOCUS31413</name>
    <name evidence="18" type="ORF">RFH988_LOCUS653</name>
    <name evidence="20" type="ORF">SEV965_LOCUS535</name>
    <name evidence="19" type="ORF">ZHD862_LOCUS907</name>
</gene>
<keyword evidence="6" id="KW-0479">Metal-binding</keyword>
<evidence type="ECO:0000313" key="26">
    <source>
        <dbReference type="Proteomes" id="UP000663864"/>
    </source>
</evidence>
<evidence type="ECO:0000256" key="9">
    <source>
        <dbReference type="ARBA" id="ARBA00022833"/>
    </source>
</evidence>
<evidence type="ECO:0000256" key="13">
    <source>
        <dbReference type="ARBA" id="ARBA00023900"/>
    </source>
</evidence>
<dbReference type="Proteomes" id="UP000663889">
    <property type="component" value="Unassembled WGS sequence"/>
</dbReference>
<dbReference type="PANTHER" id="PTHR11841:SF1">
    <property type="entry name" value="REELIN"/>
    <property type="match status" value="1"/>
</dbReference>
<evidence type="ECO:0000256" key="4">
    <source>
        <dbReference type="ARBA" id="ARBA00022530"/>
    </source>
</evidence>